<dbReference type="GO" id="GO:0003697">
    <property type="term" value="F:single-stranded DNA binding"/>
    <property type="evidence" value="ECO:0007669"/>
    <property type="project" value="InterPro"/>
</dbReference>
<sequence>MPITDENAALNAIAALDALTTEQLDALHAINAIINIGEPFVDICELFGYYDKLYFRNPLVPRVEAIWSPRLTLCAGICDLSKYPSTDKFTRVRLKLSTPSLQYRPRSDTTNTLLHKAIHAYFFITISCKHSRNDDRTGHVAGSQPLADTINNHGNYEVTIYHSFHDEVDSYRTHVSLCDGPCKTQPLFFGQVKRSMNPAPGKTDAWWARHESECGGTYT</sequence>
<protein>
    <recommendedName>
        <fullName evidence="3">SprT-like domain-containing protein</fullName>
    </recommendedName>
</protein>
<gene>
    <name evidence="4" type="ORF">M421DRAFT_425248</name>
</gene>
<dbReference type="Proteomes" id="UP000800082">
    <property type="component" value="Unassembled WGS sequence"/>
</dbReference>
<dbReference type="InterPro" id="IPR044245">
    <property type="entry name" value="Spartan"/>
</dbReference>
<dbReference type="GO" id="GO:0031593">
    <property type="term" value="F:polyubiquitin modification-dependent protein binding"/>
    <property type="evidence" value="ECO:0007669"/>
    <property type="project" value="TreeGrafter"/>
</dbReference>
<reference evidence="4" key="1">
    <citation type="journal article" date="2020" name="Stud. Mycol.">
        <title>101 Dothideomycetes genomes: a test case for predicting lifestyles and emergence of pathogens.</title>
        <authorList>
            <person name="Haridas S."/>
            <person name="Albert R."/>
            <person name="Binder M."/>
            <person name="Bloem J."/>
            <person name="Labutti K."/>
            <person name="Salamov A."/>
            <person name="Andreopoulos B."/>
            <person name="Baker S."/>
            <person name="Barry K."/>
            <person name="Bills G."/>
            <person name="Bluhm B."/>
            <person name="Cannon C."/>
            <person name="Castanera R."/>
            <person name="Culley D."/>
            <person name="Daum C."/>
            <person name="Ezra D."/>
            <person name="Gonzalez J."/>
            <person name="Henrissat B."/>
            <person name="Kuo A."/>
            <person name="Liang C."/>
            <person name="Lipzen A."/>
            <person name="Lutzoni F."/>
            <person name="Magnuson J."/>
            <person name="Mondo S."/>
            <person name="Nolan M."/>
            <person name="Ohm R."/>
            <person name="Pangilinan J."/>
            <person name="Park H.-J."/>
            <person name="Ramirez L."/>
            <person name="Alfaro M."/>
            <person name="Sun H."/>
            <person name="Tritt A."/>
            <person name="Yoshinaga Y."/>
            <person name="Zwiers L.-H."/>
            <person name="Turgeon B."/>
            <person name="Goodwin S."/>
            <person name="Spatafora J."/>
            <person name="Crous P."/>
            <person name="Grigoriev I."/>
        </authorList>
    </citation>
    <scope>NUCLEOTIDE SEQUENCE</scope>
    <source>
        <strain evidence="4">CBS 183.55</strain>
    </source>
</reference>
<evidence type="ECO:0000313" key="4">
    <source>
        <dbReference type="EMBL" id="KAF1923916.1"/>
    </source>
</evidence>
<evidence type="ECO:0000256" key="2">
    <source>
        <dbReference type="ARBA" id="ARBA00023242"/>
    </source>
</evidence>
<dbReference type="AlphaFoldDB" id="A0A6A5RB72"/>
<accession>A0A6A5RB72</accession>
<evidence type="ECO:0000256" key="1">
    <source>
        <dbReference type="ARBA" id="ARBA00004123"/>
    </source>
</evidence>
<dbReference type="PANTHER" id="PTHR21220:SF0">
    <property type="entry name" value="DNA-DEPENDENT METALLOPROTEASE SPRTN"/>
    <property type="match status" value="1"/>
</dbReference>
<comment type="subcellular location">
    <subcellularLocation>
        <location evidence="1">Nucleus</location>
    </subcellularLocation>
</comment>
<evidence type="ECO:0000313" key="5">
    <source>
        <dbReference type="Proteomes" id="UP000800082"/>
    </source>
</evidence>
<dbReference type="SMART" id="SM00731">
    <property type="entry name" value="SprT"/>
    <property type="match status" value="1"/>
</dbReference>
<dbReference type="PANTHER" id="PTHR21220">
    <property type="entry name" value="DNA-DEPENDENT METALLOPROTEASE SPRTN"/>
    <property type="match status" value="1"/>
</dbReference>
<dbReference type="GO" id="GO:0004222">
    <property type="term" value="F:metalloendopeptidase activity"/>
    <property type="evidence" value="ECO:0007669"/>
    <property type="project" value="InterPro"/>
</dbReference>
<dbReference type="InterPro" id="IPR055220">
    <property type="entry name" value="SPRTN_ZBD"/>
</dbReference>
<dbReference type="EMBL" id="ML978999">
    <property type="protein sequence ID" value="KAF1923916.1"/>
    <property type="molecule type" value="Genomic_DNA"/>
</dbReference>
<proteinExistence type="predicted"/>
<name>A0A6A5RB72_9PLEO</name>
<dbReference type="GO" id="GO:0006974">
    <property type="term" value="P:DNA damage response"/>
    <property type="evidence" value="ECO:0007669"/>
    <property type="project" value="InterPro"/>
</dbReference>
<evidence type="ECO:0000259" key="3">
    <source>
        <dbReference type="SMART" id="SM00731"/>
    </source>
</evidence>
<dbReference type="InterPro" id="IPR006640">
    <property type="entry name" value="SprT-like_domain"/>
</dbReference>
<dbReference type="Pfam" id="PF10263">
    <property type="entry name" value="SprT-like"/>
    <property type="match status" value="1"/>
</dbReference>
<organism evidence="4 5">
    <name type="scientific">Didymella exigua CBS 183.55</name>
    <dbReference type="NCBI Taxonomy" id="1150837"/>
    <lineage>
        <taxon>Eukaryota</taxon>
        <taxon>Fungi</taxon>
        <taxon>Dikarya</taxon>
        <taxon>Ascomycota</taxon>
        <taxon>Pezizomycotina</taxon>
        <taxon>Dothideomycetes</taxon>
        <taxon>Pleosporomycetidae</taxon>
        <taxon>Pleosporales</taxon>
        <taxon>Pleosporineae</taxon>
        <taxon>Didymellaceae</taxon>
        <taxon>Didymella</taxon>
    </lineage>
</organism>
<dbReference type="GeneID" id="54351686"/>
<dbReference type="OrthoDB" id="5236983at2759"/>
<dbReference type="GO" id="GO:0005634">
    <property type="term" value="C:nucleus"/>
    <property type="evidence" value="ECO:0007669"/>
    <property type="project" value="UniProtKB-SubCell"/>
</dbReference>
<keyword evidence="5" id="KW-1185">Reference proteome</keyword>
<dbReference type="RefSeq" id="XP_033444169.1">
    <property type="nucleotide sequence ID" value="XM_033594018.1"/>
</dbReference>
<feature type="domain" description="SprT-like" evidence="3">
    <location>
        <begin position="41"/>
        <end position="219"/>
    </location>
</feature>
<keyword evidence="2" id="KW-0539">Nucleus</keyword>
<dbReference type="Pfam" id="PF22934">
    <property type="entry name" value="SPRTN_ZBD"/>
    <property type="match status" value="1"/>
</dbReference>